<gene>
    <name evidence="2" type="ORF">Pla175_25610</name>
</gene>
<evidence type="ECO:0000256" key="1">
    <source>
        <dbReference type="SAM" id="Phobius"/>
    </source>
</evidence>
<dbReference type="AlphaFoldDB" id="A0A518DCG8"/>
<keyword evidence="3" id="KW-1185">Reference proteome</keyword>
<accession>A0A518DCG8</accession>
<keyword evidence="1" id="KW-1133">Transmembrane helix</keyword>
<sequence length="140" mass="15196">MTPQSLPQRRSGVSSIETIVACSLLTATMSLMAPMLVRNSRLIDDCRDYRTGLDELANQLDRLEGLPVAQLESAMQSLAPSEFAASRLPDCKLTGEVHSDGVLWRITVQLAWPTRFGPRSPLTLCGWSTGAAAAPLEVIE</sequence>
<protein>
    <submittedName>
        <fullName evidence="2">Uncharacterized protein</fullName>
    </submittedName>
</protein>
<name>A0A518DCG8_9BACT</name>
<organism evidence="2 3">
    <name type="scientific">Pirellulimonas nuda</name>
    <dbReference type="NCBI Taxonomy" id="2528009"/>
    <lineage>
        <taxon>Bacteria</taxon>
        <taxon>Pseudomonadati</taxon>
        <taxon>Planctomycetota</taxon>
        <taxon>Planctomycetia</taxon>
        <taxon>Pirellulales</taxon>
        <taxon>Lacipirellulaceae</taxon>
        <taxon>Pirellulimonas</taxon>
    </lineage>
</organism>
<keyword evidence="1" id="KW-0812">Transmembrane</keyword>
<evidence type="ECO:0000313" key="3">
    <source>
        <dbReference type="Proteomes" id="UP000317429"/>
    </source>
</evidence>
<evidence type="ECO:0000313" key="2">
    <source>
        <dbReference type="EMBL" id="QDU89174.1"/>
    </source>
</evidence>
<reference evidence="2 3" key="1">
    <citation type="submission" date="2019-02" db="EMBL/GenBank/DDBJ databases">
        <title>Deep-cultivation of Planctomycetes and their phenomic and genomic characterization uncovers novel biology.</title>
        <authorList>
            <person name="Wiegand S."/>
            <person name="Jogler M."/>
            <person name="Boedeker C."/>
            <person name="Pinto D."/>
            <person name="Vollmers J."/>
            <person name="Rivas-Marin E."/>
            <person name="Kohn T."/>
            <person name="Peeters S.H."/>
            <person name="Heuer A."/>
            <person name="Rast P."/>
            <person name="Oberbeckmann S."/>
            <person name="Bunk B."/>
            <person name="Jeske O."/>
            <person name="Meyerdierks A."/>
            <person name="Storesund J.E."/>
            <person name="Kallscheuer N."/>
            <person name="Luecker S."/>
            <person name="Lage O.M."/>
            <person name="Pohl T."/>
            <person name="Merkel B.J."/>
            <person name="Hornburger P."/>
            <person name="Mueller R.-W."/>
            <person name="Bruemmer F."/>
            <person name="Labrenz M."/>
            <person name="Spormann A.M."/>
            <person name="Op den Camp H."/>
            <person name="Overmann J."/>
            <person name="Amann R."/>
            <person name="Jetten M.S.M."/>
            <person name="Mascher T."/>
            <person name="Medema M.H."/>
            <person name="Devos D.P."/>
            <person name="Kaster A.-K."/>
            <person name="Ovreas L."/>
            <person name="Rohde M."/>
            <person name="Galperin M.Y."/>
            <person name="Jogler C."/>
        </authorList>
    </citation>
    <scope>NUCLEOTIDE SEQUENCE [LARGE SCALE GENOMIC DNA]</scope>
    <source>
        <strain evidence="2 3">Pla175</strain>
    </source>
</reference>
<keyword evidence="1" id="KW-0472">Membrane</keyword>
<dbReference type="RefSeq" id="WP_145285161.1">
    <property type="nucleotide sequence ID" value="NZ_CP036291.1"/>
</dbReference>
<dbReference type="KEGG" id="pnd:Pla175_25610"/>
<feature type="transmembrane region" description="Helical" evidence="1">
    <location>
        <begin position="12"/>
        <end position="37"/>
    </location>
</feature>
<dbReference type="OrthoDB" id="279546at2"/>
<dbReference type="Proteomes" id="UP000317429">
    <property type="component" value="Chromosome"/>
</dbReference>
<proteinExistence type="predicted"/>
<dbReference type="EMBL" id="CP036291">
    <property type="protein sequence ID" value="QDU89174.1"/>
    <property type="molecule type" value="Genomic_DNA"/>
</dbReference>